<name>A0A7S3L116_9STRA</name>
<feature type="region of interest" description="Disordered" evidence="1">
    <location>
        <begin position="132"/>
        <end position="212"/>
    </location>
</feature>
<dbReference type="GO" id="GO:0035091">
    <property type="term" value="F:phosphatidylinositol binding"/>
    <property type="evidence" value="ECO:0007669"/>
    <property type="project" value="InterPro"/>
</dbReference>
<accession>A0A7S3L116</accession>
<feature type="compositionally biased region" description="Low complexity" evidence="1">
    <location>
        <begin position="29"/>
        <end position="52"/>
    </location>
</feature>
<dbReference type="SUPFAM" id="SSF64268">
    <property type="entry name" value="PX domain"/>
    <property type="match status" value="1"/>
</dbReference>
<evidence type="ECO:0008006" key="3">
    <source>
        <dbReference type="Google" id="ProtNLM"/>
    </source>
</evidence>
<organism evidence="2">
    <name type="scientific">Amphora coffeiformis</name>
    <dbReference type="NCBI Taxonomy" id="265554"/>
    <lineage>
        <taxon>Eukaryota</taxon>
        <taxon>Sar</taxon>
        <taxon>Stramenopiles</taxon>
        <taxon>Ochrophyta</taxon>
        <taxon>Bacillariophyta</taxon>
        <taxon>Bacillariophyceae</taxon>
        <taxon>Bacillariophycidae</taxon>
        <taxon>Thalassiophysales</taxon>
        <taxon>Catenulaceae</taxon>
        <taxon>Amphora</taxon>
    </lineage>
</organism>
<evidence type="ECO:0000256" key="1">
    <source>
        <dbReference type="SAM" id="MobiDB-lite"/>
    </source>
</evidence>
<reference evidence="2" key="1">
    <citation type="submission" date="2021-01" db="EMBL/GenBank/DDBJ databases">
        <authorList>
            <person name="Corre E."/>
            <person name="Pelletier E."/>
            <person name="Niang G."/>
            <person name="Scheremetjew M."/>
            <person name="Finn R."/>
            <person name="Kale V."/>
            <person name="Holt S."/>
            <person name="Cochrane G."/>
            <person name="Meng A."/>
            <person name="Brown T."/>
            <person name="Cohen L."/>
        </authorList>
    </citation>
    <scope>NUCLEOTIDE SEQUENCE</scope>
    <source>
        <strain evidence="2">CCMP127</strain>
    </source>
</reference>
<feature type="compositionally biased region" description="Polar residues" evidence="1">
    <location>
        <begin position="132"/>
        <end position="141"/>
    </location>
</feature>
<proteinExistence type="predicted"/>
<dbReference type="InterPro" id="IPR036871">
    <property type="entry name" value="PX_dom_sf"/>
</dbReference>
<protein>
    <recommendedName>
        <fullName evidence="3">PX domain-containing protein</fullName>
    </recommendedName>
</protein>
<dbReference type="CDD" id="cd06093">
    <property type="entry name" value="PX_domain"/>
    <property type="match status" value="1"/>
</dbReference>
<sequence length="528" mass="58295">MAFMASSPLRRVISDTDEMDVVSSSSTENSVPPQTTPTSNTNTNSHNNSTSPIIRSLRFFSGQNVVMMEDNHHSNNANEDPPVQCHSFPEDVALYPNIVDIGGGLHRSPHMTGNSAALGGADGVLFRASRVGTTVTSSSPPQHYDDDDDDIDDDVDSDTASNTSDNSNHHDYNPLLDHASQKSIKSQRSTISARSGQSSRSTQSWGQLTEIDLPPKVNDMEAPTYVLEESPSSQNLWKQTAGHRPPQPIEERAFFERMWAENFHRSQVQYGVPVDHLVTSAAVAAPTIVEEDATGSESMYNSIMSVATPSLKSTRKEDVAEAILISRMNDHMMGMDSSSPLHNLSQRQLLDKDTTVLLKGLNAFGTTVSKSFAQTDADGLISVTTVNISIASYRVVESKRLGRYAQFHVIYREGNMRDTIGVWKRYRDFQNLASKISDTCDGCSMLHGGDPVNEPEAEHLPNAITSWQLMKKRKRWYRCLDGAYLSLKVFLLERFLHDVLFECSSPHLLRDFVLASVGDDTPSAPNSP</sequence>
<dbReference type="AlphaFoldDB" id="A0A7S3L116"/>
<dbReference type="EMBL" id="HBIM01006518">
    <property type="protein sequence ID" value="CAE0407745.1"/>
    <property type="molecule type" value="Transcribed_RNA"/>
</dbReference>
<feature type="compositionally biased region" description="Acidic residues" evidence="1">
    <location>
        <begin position="145"/>
        <end position="157"/>
    </location>
</feature>
<evidence type="ECO:0000313" key="2">
    <source>
        <dbReference type="EMBL" id="CAE0407745.1"/>
    </source>
</evidence>
<feature type="compositionally biased region" description="Polar residues" evidence="1">
    <location>
        <begin position="181"/>
        <end position="207"/>
    </location>
</feature>
<dbReference type="Gene3D" id="3.30.1520.10">
    <property type="entry name" value="Phox-like domain"/>
    <property type="match status" value="1"/>
</dbReference>
<gene>
    <name evidence="2" type="ORF">ACOF00016_LOCUS5542</name>
</gene>
<feature type="region of interest" description="Disordered" evidence="1">
    <location>
        <begin position="14"/>
        <end position="52"/>
    </location>
</feature>